<dbReference type="RefSeq" id="WP_264771073.1">
    <property type="nucleotide sequence ID" value="NZ_JAPDOG010000002.1"/>
</dbReference>
<accession>A0ABT3IYY3</accession>
<dbReference type="Pfam" id="PF13671">
    <property type="entry name" value="AAA_33"/>
    <property type="match status" value="1"/>
</dbReference>
<evidence type="ECO:0000313" key="1">
    <source>
        <dbReference type="EMBL" id="MCW3780635.1"/>
    </source>
</evidence>
<sequence>MYTASPATFQKDADLPGLVVELVGPSASGKTTLAKAVVKEFPEVRLVASARPAEMETAARSRLLPVAARGAKIVQAIPHLGNRTRSCDTTERLIALLPPASPLKRLRYRRYLSELSQRLRRERAAGGVALLDQGFVTAVGSLAAISGTSELNILARALSIVPQPDLVVWIETPREAIAGRLHDRRAAQSAAERLFELGIPETLRQIGIFETLAPLVEASGIPVIRVACPDREALGPAAGAMRGRIAELMREKEA</sequence>
<name>A0ABT3IYY3_9RHOB</name>
<dbReference type="Proteomes" id="UP001207582">
    <property type="component" value="Unassembled WGS sequence"/>
</dbReference>
<dbReference type="SUPFAM" id="SSF52540">
    <property type="entry name" value="P-loop containing nucleoside triphosphate hydrolases"/>
    <property type="match status" value="1"/>
</dbReference>
<keyword evidence="2" id="KW-1185">Reference proteome</keyword>
<dbReference type="Gene3D" id="3.40.50.300">
    <property type="entry name" value="P-loop containing nucleotide triphosphate hydrolases"/>
    <property type="match status" value="1"/>
</dbReference>
<proteinExistence type="predicted"/>
<organism evidence="1 2">
    <name type="scientific">Defluviimonas salinarum</name>
    <dbReference type="NCBI Taxonomy" id="2992147"/>
    <lineage>
        <taxon>Bacteria</taxon>
        <taxon>Pseudomonadati</taxon>
        <taxon>Pseudomonadota</taxon>
        <taxon>Alphaproteobacteria</taxon>
        <taxon>Rhodobacterales</taxon>
        <taxon>Paracoccaceae</taxon>
        <taxon>Albidovulum</taxon>
    </lineage>
</organism>
<dbReference type="InterPro" id="IPR027417">
    <property type="entry name" value="P-loop_NTPase"/>
</dbReference>
<comment type="caution">
    <text evidence="1">The sequence shown here is derived from an EMBL/GenBank/DDBJ whole genome shotgun (WGS) entry which is preliminary data.</text>
</comment>
<gene>
    <name evidence="1" type="ORF">OM960_03440</name>
</gene>
<reference evidence="1 2" key="1">
    <citation type="submission" date="2022-10" db="EMBL/GenBank/DDBJ databases">
        <title>Defluviimonas sp. CAU 1641 isolated from mud.</title>
        <authorList>
            <person name="Kim W."/>
        </authorList>
    </citation>
    <scope>NUCLEOTIDE SEQUENCE [LARGE SCALE GENOMIC DNA]</scope>
    <source>
        <strain evidence="1 2">CAU 1641</strain>
    </source>
</reference>
<protein>
    <submittedName>
        <fullName evidence="1">AAA family ATPase</fullName>
    </submittedName>
</protein>
<dbReference type="EMBL" id="JAPDOG010000002">
    <property type="protein sequence ID" value="MCW3780635.1"/>
    <property type="molecule type" value="Genomic_DNA"/>
</dbReference>
<evidence type="ECO:0000313" key="2">
    <source>
        <dbReference type="Proteomes" id="UP001207582"/>
    </source>
</evidence>